<dbReference type="eggNOG" id="ENOG50315VW">
    <property type="taxonomic scope" value="Bacteria"/>
</dbReference>
<gene>
    <name evidence="2" type="ordered locus">HCW_04570</name>
</gene>
<dbReference type="STRING" id="182217.HCW_04570"/>
<proteinExistence type="predicted"/>
<feature type="transmembrane region" description="Helical" evidence="1">
    <location>
        <begin position="81"/>
        <end position="101"/>
    </location>
</feature>
<accession>I0EML2</accession>
<organism evidence="2 3">
    <name type="scientific">Helicobacter cetorum (strain ATCC BAA-429 / MIT 00-7128)</name>
    <dbReference type="NCBI Taxonomy" id="182217"/>
    <lineage>
        <taxon>Bacteria</taxon>
        <taxon>Pseudomonadati</taxon>
        <taxon>Campylobacterota</taxon>
        <taxon>Epsilonproteobacteria</taxon>
        <taxon>Campylobacterales</taxon>
        <taxon>Helicobacteraceae</taxon>
        <taxon>Helicobacter</taxon>
    </lineage>
</organism>
<keyword evidence="1" id="KW-0472">Membrane</keyword>
<name>I0EML2_HELC0</name>
<protein>
    <submittedName>
        <fullName evidence="2">Uncharacterized protein</fullName>
    </submittedName>
</protein>
<feature type="transmembrane region" description="Helical" evidence="1">
    <location>
        <begin position="107"/>
        <end position="127"/>
    </location>
</feature>
<dbReference type="Proteomes" id="UP000005010">
    <property type="component" value="Chromosome"/>
</dbReference>
<keyword evidence="3" id="KW-1185">Reference proteome</keyword>
<feature type="transmembrane region" description="Helical" evidence="1">
    <location>
        <begin position="7"/>
        <end position="29"/>
    </location>
</feature>
<dbReference type="KEGG" id="hce:HCW_04570"/>
<dbReference type="EMBL" id="CP003479">
    <property type="protein sequence ID" value="AFI04181.1"/>
    <property type="molecule type" value="Genomic_DNA"/>
</dbReference>
<dbReference type="AlphaFoldDB" id="I0EML2"/>
<sequence length="267" mass="31346">MFLRQYHFIRIVIPTIAIIVGLLGLWRLSYQATCFSLAFVLIILGIIAYSFISLKMRERKCFIKCYLNDNSLFTKLLSSKIMVSLVYFIISIMMTLSVIYSVLEYSFILWGCIFLQIFICAFVFQFLNRSLRKVVKQDYLALLSREWSINICSCIFFVIYFCIVVYGYEPTYLRDNLKETLELATNSIGSNCEYIDYFLRIKRELDALSWWGMNLVDTKLGSYRVLGWSIFIALNILSSLGINRVIMQVIYWVNGYSKRLDESMDKE</sequence>
<reference evidence="3" key="1">
    <citation type="submission" date="2012-04" db="EMBL/GenBank/DDBJ databases">
        <title>Complete genome sequence of Helicobacter cetorum strain MIT 00-7128.</title>
        <authorList>
            <person name="Kersulyte D."/>
            <person name="Berg D.E."/>
        </authorList>
    </citation>
    <scope>NUCLEOTIDE SEQUENCE [LARGE SCALE GENOMIC DNA]</scope>
    <source>
        <strain evidence="3">MIT 00-7128</strain>
    </source>
</reference>
<dbReference type="PATRIC" id="fig|182217.3.peg.975"/>
<evidence type="ECO:0000313" key="2">
    <source>
        <dbReference type="EMBL" id="AFI04181.1"/>
    </source>
</evidence>
<evidence type="ECO:0000256" key="1">
    <source>
        <dbReference type="SAM" id="Phobius"/>
    </source>
</evidence>
<keyword evidence="1" id="KW-1133">Transmembrane helix</keyword>
<feature type="transmembrane region" description="Helical" evidence="1">
    <location>
        <begin position="35"/>
        <end position="54"/>
    </location>
</feature>
<feature type="transmembrane region" description="Helical" evidence="1">
    <location>
        <begin position="225"/>
        <end position="253"/>
    </location>
</feature>
<dbReference type="HOGENOM" id="CLU_093122_0_0_7"/>
<feature type="transmembrane region" description="Helical" evidence="1">
    <location>
        <begin position="147"/>
        <end position="168"/>
    </location>
</feature>
<dbReference type="RefSeq" id="WP_014661051.1">
    <property type="nucleotide sequence ID" value="NC_017737.1"/>
</dbReference>
<keyword evidence="1" id="KW-0812">Transmembrane</keyword>
<evidence type="ECO:0000313" key="3">
    <source>
        <dbReference type="Proteomes" id="UP000005010"/>
    </source>
</evidence>